<reference evidence="3 4" key="1">
    <citation type="submission" date="2018-03" db="EMBL/GenBank/DDBJ databases">
        <title>Genome sequencing of Phreatobacter sp.</title>
        <authorList>
            <person name="Kim S.-J."/>
            <person name="Heo J."/>
            <person name="Kwon S.-W."/>
        </authorList>
    </citation>
    <scope>NUCLEOTIDE SEQUENCE [LARGE SCALE GENOMIC DNA]</scope>
    <source>
        <strain evidence="3 4">S-12</strain>
    </source>
</reference>
<protein>
    <recommendedName>
        <fullName evidence="5">DUF3035 domain-containing protein</fullName>
    </recommendedName>
</protein>
<name>A0A2S0NAJ8_9HYPH</name>
<feature type="compositionally biased region" description="Low complexity" evidence="1">
    <location>
        <begin position="127"/>
        <end position="140"/>
    </location>
</feature>
<gene>
    <name evidence="3" type="ORF">C6569_08895</name>
</gene>
<keyword evidence="2" id="KW-0732">Signal</keyword>
<proteinExistence type="predicted"/>
<feature type="chain" id="PRO_5015627243" description="DUF3035 domain-containing protein" evidence="2">
    <location>
        <begin position="33"/>
        <end position="148"/>
    </location>
</feature>
<dbReference type="KEGG" id="phr:C6569_08895"/>
<accession>A0A2S0NAJ8</accession>
<dbReference type="PROSITE" id="PS51257">
    <property type="entry name" value="PROKAR_LIPOPROTEIN"/>
    <property type="match status" value="1"/>
</dbReference>
<organism evidence="3 4">
    <name type="scientific">Phreatobacter cathodiphilus</name>
    <dbReference type="NCBI Taxonomy" id="1868589"/>
    <lineage>
        <taxon>Bacteria</taxon>
        <taxon>Pseudomonadati</taxon>
        <taxon>Pseudomonadota</taxon>
        <taxon>Alphaproteobacteria</taxon>
        <taxon>Hyphomicrobiales</taxon>
        <taxon>Phreatobacteraceae</taxon>
        <taxon>Phreatobacter</taxon>
    </lineage>
</organism>
<feature type="region of interest" description="Disordered" evidence="1">
    <location>
        <begin position="75"/>
        <end position="148"/>
    </location>
</feature>
<sequence length="148" mass="15325">MAVSFLRLIAPAPSRLAVVAAAAFMLAGCQHASDGYPSPYGPSQPTPLPPVAGGGLWAPAPLRVTGYGAGTLIARLPPPDRVAPPPRSSETPELLTPAQQTARRQELEAQRAAHSGAMQQRLESQGRIRGPGPGARPAIDPAERGSED</sequence>
<feature type="compositionally biased region" description="Pro residues" evidence="1">
    <location>
        <begin position="76"/>
        <end position="87"/>
    </location>
</feature>
<dbReference type="RefSeq" id="WP_106748509.1">
    <property type="nucleotide sequence ID" value="NZ_CP027668.1"/>
</dbReference>
<dbReference type="EMBL" id="CP027668">
    <property type="protein sequence ID" value="AVO45168.1"/>
    <property type="molecule type" value="Genomic_DNA"/>
</dbReference>
<feature type="signal peptide" evidence="2">
    <location>
        <begin position="1"/>
        <end position="32"/>
    </location>
</feature>
<dbReference type="Proteomes" id="UP000237889">
    <property type="component" value="Chromosome"/>
</dbReference>
<evidence type="ECO:0000313" key="3">
    <source>
        <dbReference type="EMBL" id="AVO45168.1"/>
    </source>
</evidence>
<dbReference type="AlphaFoldDB" id="A0A2S0NAJ8"/>
<dbReference type="OrthoDB" id="8480916at2"/>
<evidence type="ECO:0000313" key="4">
    <source>
        <dbReference type="Proteomes" id="UP000237889"/>
    </source>
</evidence>
<evidence type="ECO:0000256" key="1">
    <source>
        <dbReference type="SAM" id="MobiDB-lite"/>
    </source>
</evidence>
<evidence type="ECO:0008006" key="5">
    <source>
        <dbReference type="Google" id="ProtNLM"/>
    </source>
</evidence>
<evidence type="ECO:0000256" key="2">
    <source>
        <dbReference type="SAM" id="SignalP"/>
    </source>
</evidence>
<keyword evidence="4" id="KW-1185">Reference proteome</keyword>